<dbReference type="Proteomes" id="UP000285112">
    <property type="component" value="Unassembled WGS sequence"/>
</dbReference>
<dbReference type="SUPFAM" id="SSF53474">
    <property type="entry name" value="alpha/beta-Hydrolases"/>
    <property type="match status" value="1"/>
</dbReference>
<feature type="domain" description="Enterochelin esterase N-terminal" evidence="6">
    <location>
        <begin position="57"/>
        <end position="180"/>
    </location>
</feature>
<dbReference type="InterPro" id="IPR014756">
    <property type="entry name" value="Ig_E-set"/>
</dbReference>
<reference evidence="7 8" key="1">
    <citation type="submission" date="2018-09" db="EMBL/GenBank/DDBJ databases">
        <title>YIM PH 21725 draft genome.</title>
        <authorList>
            <person name="Miao C."/>
        </authorList>
    </citation>
    <scope>NUCLEOTIDE SEQUENCE [LARGE SCALE GENOMIC DNA]</scope>
    <source>
        <strain evidence="8">YIM PH21725</strain>
    </source>
</reference>
<comment type="caution">
    <text evidence="7">The sequence shown here is derived from an EMBL/GenBank/DDBJ whole genome shotgun (WGS) entry which is preliminary data.</text>
</comment>
<keyword evidence="3" id="KW-0378">Hydrolase</keyword>
<dbReference type="SUPFAM" id="SSF81296">
    <property type="entry name" value="E set domains"/>
    <property type="match status" value="1"/>
</dbReference>
<dbReference type="GO" id="GO:0005506">
    <property type="term" value="F:iron ion binding"/>
    <property type="evidence" value="ECO:0007669"/>
    <property type="project" value="InterPro"/>
</dbReference>
<evidence type="ECO:0000256" key="4">
    <source>
        <dbReference type="ARBA" id="ARBA00024201"/>
    </source>
</evidence>
<accession>A0A419HXG3</accession>
<dbReference type="Gene3D" id="3.40.50.1820">
    <property type="entry name" value="alpha/beta hydrolase"/>
    <property type="match status" value="1"/>
</dbReference>
<feature type="region of interest" description="Disordered" evidence="5">
    <location>
        <begin position="399"/>
        <end position="430"/>
    </location>
</feature>
<gene>
    <name evidence="7" type="ORF">D5S19_22895</name>
</gene>
<proteinExistence type="inferred from homology"/>
<keyword evidence="8" id="KW-1185">Reference proteome</keyword>
<dbReference type="GO" id="GO:0005975">
    <property type="term" value="P:carbohydrate metabolic process"/>
    <property type="evidence" value="ECO:0007669"/>
    <property type="project" value="UniProtKB-ARBA"/>
</dbReference>
<comment type="subcellular location">
    <subcellularLocation>
        <location evidence="1">Cytoplasm</location>
    </subcellularLocation>
</comment>
<dbReference type="GO" id="GO:0005737">
    <property type="term" value="C:cytoplasm"/>
    <property type="evidence" value="ECO:0007669"/>
    <property type="project" value="UniProtKB-SubCell"/>
</dbReference>
<evidence type="ECO:0000259" key="6">
    <source>
        <dbReference type="Pfam" id="PF11806"/>
    </source>
</evidence>
<dbReference type="AlphaFoldDB" id="A0A419HXG3"/>
<comment type="similarity">
    <text evidence="4">Belongs to the Fes family.</text>
</comment>
<dbReference type="EMBL" id="QZFV01000107">
    <property type="protein sequence ID" value="RJQ81674.1"/>
    <property type="molecule type" value="Genomic_DNA"/>
</dbReference>
<keyword evidence="2" id="KW-0963">Cytoplasm</keyword>
<dbReference type="InterPro" id="IPR050583">
    <property type="entry name" value="Mycobacterial_A85_antigen"/>
</dbReference>
<organism evidence="7 8">
    <name type="scientific">Amycolatopsis panacis</name>
    <dbReference type="NCBI Taxonomy" id="2340917"/>
    <lineage>
        <taxon>Bacteria</taxon>
        <taxon>Bacillati</taxon>
        <taxon>Actinomycetota</taxon>
        <taxon>Actinomycetes</taxon>
        <taxon>Pseudonocardiales</taxon>
        <taxon>Pseudonocardiaceae</taxon>
        <taxon>Amycolatopsis</taxon>
    </lineage>
</organism>
<dbReference type="Gene3D" id="2.60.40.10">
    <property type="entry name" value="Immunoglobulins"/>
    <property type="match status" value="1"/>
</dbReference>
<evidence type="ECO:0000256" key="3">
    <source>
        <dbReference type="ARBA" id="ARBA00022801"/>
    </source>
</evidence>
<dbReference type="GO" id="GO:0006826">
    <property type="term" value="P:iron ion transport"/>
    <property type="evidence" value="ECO:0007669"/>
    <property type="project" value="InterPro"/>
</dbReference>
<dbReference type="InterPro" id="IPR013783">
    <property type="entry name" value="Ig-like_fold"/>
</dbReference>
<evidence type="ECO:0000256" key="1">
    <source>
        <dbReference type="ARBA" id="ARBA00004496"/>
    </source>
</evidence>
<evidence type="ECO:0000256" key="5">
    <source>
        <dbReference type="SAM" id="MobiDB-lite"/>
    </source>
</evidence>
<sequence length="430" mass="46207">MPDRAGSRVTSTSPRLGRFGAEFVRDPDAAVSALLADVAAARGPVIEDVAGAPDALVTFVYVDDVDQVELGTQALMLEVPRNSERMRRVAGADVWTLVLRVARDITTAYCFQVDPPTLGDTTEEMMATVSDPERHAAFVAADARSIRADPYNPRRVTDSMSDSGELRNSVLVMPDAAALPAQAEVSDRVEEHALPGGRRVDLYRPVNGGDDLPLDGEHCRQGLVLEHLDAAIAEGRVPPVWVVLWHNLSPTSRMVEMACNPVLPAALADELFPWLHARGLLPPVSQRVLAGFSYGGLATAYTVLHRPDLFGAALPISASLFFTPDPNTEQAEWLARQVRPGSTRARWFLAVRQLEDTAIGLPGVAAGTTMVSSARRFHDALRDAGADVAGLLEYPSGHGDVHRARGGRAGADRAAHASGSVGRSRRMKSR</sequence>
<dbReference type="GO" id="GO:0008849">
    <property type="term" value="F:enterochelin esterase activity"/>
    <property type="evidence" value="ECO:0007669"/>
    <property type="project" value="InterPro"/>
</dbReference>
<dbReference type="PANTHER" id="PTHR48098:SF3">
    <property type="entry name" value="IRON(III) ENTEROBACTIN ESTERASE"/>
    <property type="match status" value="1"/>
</dbReference>
<dbReference type="PANTHER" id="PTHR48098">
    <property type="entry name" value="ENTEROCHELIN ESTERASE-RELATED"/>
    <property type="match status" value="1"/>
</dbReference>
<protein>
    <submittedName>
        <fullName evidence="7">DUF3327 domain-containing protein</fullName>
    </submittedName>
</protein>
<evidence type="ECO:0000256" key="2">
    <source>
        <dbReference type="ARBA" id="ARBA00022490"/>
    </source>
</evidence>
<evidence type="ECO:0000313" key="8">
    <source>
        <dbReference type="Proteomes" id="UP000285112"/>
    </source>
</evidence>
<dbReference type="Pfam" id="PF00756">
    <property type="entry name" value="Esterase"/>
    <property type="match status" value="1"/>
</dbReference>
<name>A0A419HXG3_9PSEU</name>
<dbReference type="InterPro" id="IPR000801">
    <property type="entry name" value="Esterase-like"/>
</dbReference>
<dbReference type="InterPro" id="IPR021764">
    <property type="entry name" value="Enterochelin_esterase_N"/>
</dbReference>
<dbReference type="Pfam" id="PF11806">
    <property type="entry name" value="Enterochelin_N"/>
    <property type="match status" value="1"/>
</dbReference>
<evidence type="ECO:0000313" key="7">
    <source>
        <dbReference type="EMBL" id="RJQ81674.1"/>
    </source>
</evidence>
<dbReference type="InterPro" id="IPR029058">
    <property type="entry name" value="AB_hydrolase_fold"/>
</dbReference>